<dbReference type="KEGG" id="vfm:VFMJ11_B0062"/>
<dbReference type="EMBL" id="CP001134">
    <property type="protein sequence ID" value="ACH64766.1"/>
    <property type="molecule type" value="Genomic_DNA"/>
</dbReference>
<accession>B5EW05</accession>
<geneLocation type="plasmid" evidence="1 2">
    <name>pMJ100</name>
</geneLocation>
<name>B5EW05_ALIFM</name>
<reference evidence="2" key="1">
    <citation type="submission" date="2008-08" db="EMBL/GenBank/DDBJ databases">
        <title>Complete sequence of Vibrio fischeri strain MJ11.</title>
        <authorList>
            <person name="Mandel M.J."/>
            <person name="Stabb E.V."/>
            <person name="Ruby E.G."/>
            <person name="Ferriera S."/>
            <person name="Johnson J."/>
            <person name="Kravitz S."/>
            <person name="Beeson K."/>
            <person name="Sutton G."/>
            <person name="Rogers Y.-H."/>
            <person name="Friedman R."/>
            <person name="Frazier M."/>
            <person name="Venter J.C."/>
        </authorList>
    </citation>
    <scope>NUCLEOTIDE SEQUENCE [LARGE SCALE GENOMIC DNA]</scope>
    <source>
        <strain evidence="2">MJ11</strain>
        <plasmid evidence="2">Plasmid pMJ100</plasmid>
    </source>
</reference>
<dbReference type="HOGENOM" id="CLU_908948_0_0_6"/>
<proteinExistence type="predicted"/>
<evidence type="ECO:0000313" key="2">
    <source>
        <dbReference type="Proteomes" id="UP000001857"/>
    </source>
</evidence>
<dbReference type="Proteomes" id="UP000001857">
    <property type="component" value="Plasmid pMJ100"/>
</dbReference>
<protein>
    <submittedName>
        <fullName evidence="1">Uncharacterized protein</fullName>
    </submittedName>
</protein>
<keyword evidence="1" id="KW-0614">Plasmid</keyword>
<organism evidence="1 2">
    <name type="scientific">Aliivibrio fischeri (strain MJ11)</name>
    <name type="common">Vibrio fischeri</name>
    <dbReference type="NCBI Taxonomy" id="388396"/>
    <lineage>
        <taxon>Bacteria</taxon>
        <taxon>Pseudomonadati</taxon>
        <taxon>Pseudomonadota</taxon>
        <taxon>Gammaproteobacteria</taxon>
        <taxon>Vibrionales</taxon>
        <taxon>Vibrionaceae</taxon>
        <taxon>Aliivibrio</taxon>
    </lineage>
</organism>
<reference evidence="1 2" key="2">
    <citation type="journal article" date="2009" name="Nature">
        <title>A single regulatory gene is sufficient to alter bacterial host range.</title>
        <authorList>
            <person name="Mandel M.J."/>
            <person name="Wollenberg M.S."/>
            <person name="Stabb E.V."/>
            <person name="Visick K.L."/>
            <person name="Ruby E.G."/>
        </authorList>
    </citation>
    <scope>NUCLEOTIDE SEQUENCE [LARGE SCALE GENOMIC DNA]</scope>
    <source>
        <strain evidence="1 2">MJ11</strain>
        <plasmid evidence="2">Plasmid pMJ100</plasmid>
    </source>
</reference>
<sequence length="306" mass="36205">MDFELYSKSIYCSKERQAEPRPKHWNSQSLIKELTKFSWLKIPAISFEYSFITKHDVLMLGISEIEVTNGIFLPFGVRSHRGEHKRYWNNCAIGYLVRYNYYLLWRNHYRKLIQDVDLLKDLIPSHWVQEINDAELAMKEAKAAFKQSRKIAKMKLGLIQYKDLPENTQSILVCLHRLNACCVNAHHNELLFQQSTDDFLRRGFSLLEKQSSRKLLTSNNLLRKDVFDILQAYIKESMFFRCFKRDDEDNINEVYYKPDLHCEADLFLSFTSSDGGVNALIPLKNMSDKYKNTPDFYSMFKDKRFA</sequence>
<gene>
    <name evidence="1" type="ordered locus">VFMJ11_B0062</name>
</gene>
<evidence type="ECO:0000313" key="1">
    <source>
        <dbReference type="EMBL" id="ACH64766.1"/>
    </source>
</evidence>
<dbReference type="AlphaFoldDB" id="B5EW05"/>
<dbReference type="RefSeq" id="WP_012534549.1">
    <property type="nucleotide sequence ID" value="NC_011185.1"/>
</dbReference>